<name>A0A226DZ75_FOLCA</name>
<proteinExistence type="predicted"/>
<evidence type="ECO:0000313" key="2">
    <source>
        <dbReference type="EMBL" id="OXA50350.1"/>
    </source>
</evidence>
<evidence type="ECO:0000256" key="1">
    <source>
        <dbReference type="SAM" id="SignalP"/>
    </source>
</evidence>
<sequence>MSHLQAGIIILILKFTLIFTHGSDNDVELRPVINYDDISADVTFCQTYYPYSYSKCLRICSSHSEPTCVDDDLCVCDTNDKYSSVTTINEKQTLQNKFGVTTTADCKQSIFCKESCQNTVSQNGRTFTTGVLCVQTTKDYGLINMCVCRKTNF</sequence>
<feature type="signal peptide" evidence="1">
    <location>
        <begin position="1"/>
        <end position="22"/>
    </location>
</feature>
<dbReference type="EMBL" id="LNIX01000009">
    <property type="protein sequence ID" value="OXA50350.1"/>
    <property type="molecule type" value="Genomic_DNA"/>
</dbReference>
<dbReference type="AlphaFoldDB" id="A0A226DZ75"/>
<organism evidence="2 3">
    <name type="scientific">Folsomia candida</name>
    <name type="common">Springtail</name>
    <dbReference type="NCBI Taxonomy" id="158441"/>
    <lineage>
        <taxon>Eukaryota</taxon>
        <taxon>Metazoa</taxon>
        <taxon>Ecdysozoa</taxon>
        <taxon>Arthropoda</taxon>
        <taxon>Hexapoda</taxon>
        <taxon>Collembola</taxon>
        <taxon>Entomobryomorpha</taxon>
        <taxon>Isotomoidea</taxon>
        <taxon>Isotomidae</taxon>
        <taxon>Proisotominae</taxon>
        <taxon>Folsomia</taxon>
    </lineage>
</organism>
<accession>A0A226DZ75</accession>
<protein>
    <submittedName>
        <fullName evidence="2">Uncharacterized protein</fullName>
    </submittedName>
</protein>
<keyword evidence="3" id="KW-1185">Reference proteome</keyword>
<evidence type="ECO:0000313" key="3">
    <source>
        <dbReference type="Proteomes" id="UP000198287"/>
    </source>
</evidence>
<feature type="chain" id="PRO_5012601379" evidence="1">
    <location>
        <begin position="23"/>
        <end position="153"/>
    </location>
</feature>
<reference evidence="2 3" key="1">
    <citation type="submission" date="2015-12" db="EMBL/GenBank/DDBJ databases">
        <title>The genome of Folsomia candida.</title>
        <authorList>
            <person name="Faddeeva A."/>
            <person name="Derks M.F."/>
            <person name="Anvar Y."/>
            <person name="Smit S."/>
            <person name="Van Straalen N."/>
            <person name="Roelofs D."/>
        </authorList>
    </citation>
    <scope>NUCLEOTIDE SEQUENCE [LARGE SCALE GENOMIC DNA]</scope>
    <source>
        <strain evidence="2 3">VU population</strain>
        <tissue evidence="2">Whole body</tissue>
    </source>
</reference>
<dbReference type="Proteomes" id="UP000198287">
    <property type="component" value="Unassembled WGS sequence"/>
</dbReference>
<comment type="caution">
    <text evidence="2">The sequence shown here is derived from an EMBL/GenBank/DDBJ whole genome shotgun (WGS) entry which is preliminary data.</text>
</comment>
<dbReference type="OMA" id="EIESCVC"/>
<gene>
    <name evidence="2" type="ORF">Fcan01_14823</name>
</gene>
<keyword evidence="1" id="KW-0732">Signal</keyword>